<feature type="transmembrane region" description="Helical" evidence="10">
    <location>
        <begin position="65"/>
        <end position="87"/>
    </location>
</feature>
<evidence type="ECO:0000256" key="10">
    <source>
        <dbReference type="SAM" id="Phobius"/>
    </source>
</evidence>
<keyword evidence="1 9" id="KW-0645">Protease</keyword>
<keyword evidence="10" id="KW-0472">Membrane</keyword>
<dbReference type="PANTHER" id="PTHR22726">
    <property type="entry name" value="METALLOENDOPEPTIDASE OMA1"/>
    <property type="match status" value="1"/>
</dbReference>
<dbReference type="EMBL" id="JACSEA010000010">
    <property type="protein sequence ID" value="KAF7390912.1"/>
    <property type="molecule type" value="Genomic_DNA"/>
</dbReference>
<dbReference type="InterPro" id="IPR051156">
    <property type="entry name" value="Mito/Outer_Membr_Metalloprot"/>
</dbReference>
<evidence type="ECO:0000256" key="6">
    <source>
        <dbReference type="ARBA" id="ARBA00038233"/>
    </source>
</evidence>
<dbReference type="CDD" id="cd07331">
    <property type="entry name" value="M48C_Oma1_like"/>
    <property type="match status" value="1"/>
</dbReference>
<keyword evidence="10" id="KW-1133">Transmembrane helix</keyword>
<dbReference type="GO" id="GO:0005743">
    <property type="term" value="C:mitochondrial inner membrane"/>
    <property type="evidence" value="ECO:0007669"/>
    <property type="project" value="TreeGrafter"/>
</dbReference>
<evidence type="ECO:0000313" key="12">
    <source>
        <dbReference type="EMBL" id="KAF7390912.1"/>
    </source>
</evidence>
<evidence type="ECO:0000256" key="7">
    <source>
        <dbReference type="ARBA" id="ARBA00040360"/>
    </source>
</evidence>
<comment type="caution">
    <text evidence="12">The sequence shown here is derived from an EMBL/GenBank/DDBJ whole genome shotgun (WGS) entry which is preliminary data.</text>
</comment>
<keyword evidence="3 9" id="KW-0378">Hydrolase</keyword>
<evidence type="ECO:0000256" key="5">
    <source>
        <dbReference type="ARBA" id="ARBA00023049"/>
    </source>
</evidence>
<proteinExistence type="inferred from homology"/>
<dbReference type="GO" id="GO:0046872">
    <property type="term" value="F:metal ion binding"/>
    <property type="evidence" value="ECO:0007669"/>
    <property type="project" value="UniProtKB-KW"/>
</dbReference>
<dbReference type="InterPro" id="IPR001915">
    <property type="entry name" value="Peptidase_M48"/>
</dbReference>
<evidence type="ECO:0000256" key="9">
    <source>
        <dbReference type="RuleBase" id="RU003983"/>
    </source>
</evidence>
<dbReference type="AlphaFoldDB" id="A0A834JPI1"/>
<comment type="similarity">
    <text evidence="6 9">Belongs to the peptidase M48 family.</text>
</comment>
<feature type="transmembrane region" description="Helical" evidence="10">
    <location>
        <begin position="115"/>
        <end position="133"/>
    </location>
</feature>
<gene>
    <name evidence="12" type="ORF">HZH66_009392</name>
</gene>
<keyword evidence="4 9" id="KW-0862">Zinc</keyword>
<name>A0A834JPI1_VESVU</name>
<dbReference type="Pfam" id="PF01435">
    <property type="entry name" value="Peptidase_M48"/>
    <property type="match status" value="1"/>
</dbReference>
<evidence type="ECO:0000256" key="1">
    <source>
        <dbReference type="ARBA" id="ARBA00022670"/>
    </source>
</evidence>
<keyword evidence="13" id="KW-1185">Reference proteome</keyword>
<evidence type="ECO:0000313" key="13">
    <source>
        <dbReference type="Proteomes" id="UP000614350"/>
    </source>
</evidence>
<dbReference type="GO" id="GO:0034982">
    <property type="term" value="P:mitochondrial protein processing"/>
    <property type="evidence" value="ECO:0007669"/>
    <property type="project" value="TreeGrafter"/>
</dbReference>
<evidence type="ECO:0000256" key="8">
    <source>
        <dbReference type="ARBA" id="ARBA00042978"/>
    </source>
</evidence>
<keyword evidence="2" id="KW-0479">Metal-binding</keyword>
<dbReference type="PANTHER" id="PTHR22726:SF1">
    <property type="entry name" value="METALLOENDOPEPTIDASE OMA1, MITOCHONDRIAL"/>
    <property type="match status" value="1"/>
</dbReference>
<evidence type="ECO:0000259" key="11">
    <source>
        <dbReference type="Pfam" id="PF01435"/>
    </source>
</evidence>
<accession>A0A834JPI1</accession>
<evidence type="ECO:0000256" key="2">
    <source>
        <dbReference type="ARBA" id="ARBA00022723"/>
    </source>
</evidence>
<reference evidence="12" key="1">
    <citation type="journal article" date="2020" name="G3 (Bethesda)">
        <title>High-Quality Assemblies for Three Invasive Social Wasps from the &lt;i&gt;Vespula&lt;/i&gt; Genus.</title>
        <authorList>
            <person name="Harrop T.W.R."/>
            <person name="Guhlin J."/>
            <person name="McLaughlin G.M."/>
            <person name="Permina E."/>
            <person name="Stockwell P."/>
            <person name="Gilligan J."/>
            <person name="Le Lec M.F."/>
            <person name="Gruber M.A.M."/>
            <person name="Quinn O."/>
            <person name="Lovegrove M."/>
            <person name="Duncan E.J."/>
            <person name="Remnant E.J."/>
            <person name="Van Eeckhoven J."/>
            <person name="Graham B."/>
            <person name="Knapp R.A."/>
            <person name="Langford K.W."/>
            <person name="Kronenberg Z."/>
            <person name="Press M.O."/>
            <person name="Eacker S.M."/>
            <person name="Wilson-Rankin E.E."/>
            <person name="Purcell J."/>
            <person name="Lester P.J."/>
            <person name="Dearden P.K."/>
        </authorList>
    </citation>
    <scope>NUCLEOTIDE SEQUENCE</scope>
    <source>
        <strain evidence="12">Marl-1</strain>
    </source>
</reference>
<keyword evidence="5 9" id="KW-0482">Metalloprotease</keyword>
<protein>
    <recommendedName>
        <fullName evidence="7">Metalloendopeptidase OMA1, mitochondrial</fullName>
    </recommendedName>
    <alternativeName>
        <fullName evidence="8">Overlapping with the m-AAA protease 1 homolog</fullName>
    </alternativeName>
</protein>
<dbReference type="GO" id="GO:0004222">
    <property type="term" value="F:metalloendopeptidase activity"/>
    <property type="evidence" value="ECO:0007669"/>
    <property type="project" value="InterPro"/>
</dbReference>
<dbReference type="GO" id="GO:0006515">
    <property type="term" value="P:protein quality control for misfolded or incompletely synthesized proteins"/>
    <property type="evidence" value="ECO:0007669"/>
    <property type="project" value="TreeGrafter"/>
</dbReference>
<sequence>MLWIQKAIKLRHIHYFKIRSMICIIPNHQSIRYSKICILHTKVSLKQLKNINYQKVCNFHTTSKLYIPPIFAVILRPILRLSAFILGRGIKRWWQKKSTQEQEYYKLMFRENRNIFLGSLVLLFLMFIIYYVIHLETDPITKRKRFIIFNKKEQAALGQLVLEMHLEEHKGLLVAKDHPAYKRLIKIIENILIKNRDLISIENKNWTLTIIDSPIKNAYVLPERNIFVFLGILNIIDNDDQLSVILAHEMAHALLLHSVEQFSHALLIDVLMTIPILLLWASFPDSLAFLLHVIGQHIVNLLHNLPYSRSLENEADEVGLKLAAKACVDVREAVVFWGTMRVLSEMKLASKVVPWLSTHPAHGDREKSLNKKITKAIELMKSSGCPELNPIDPRNTFYKRTLKDHEFYFKQKGIIIT</sequence>
<evidence type="ECO:0000256" key="4">
    <source>
        <dbReference type="ARBA" id="ARBA00022833"/>
    </source>
</evidence>
<feature type="domain" description="Peptidase M48" evidence="11">
    <location>
        <begin position="197"/>
        <end position="371"/>
    </location>
</feature>
<evidence type="ECO:0000256" key="3">
    <source>
        <dbReference type="ARBA" id="ARBA00022801"/>
    </source>
</evidence>
<comment type="cofactor">
    <cofactor evidence="9">
        <name>Zn(2+)</name>
        <dbReference type="ChEBI" id="CHEBI:29105"/>
    </cofactor>
    <text evidence="9">Binds 1 zinc ion per subunit.</text>
</comment>
<keyword evidence="10" id="KW-0812">Transmembrane</keyword>
<organism evidence="12 13">
    <name type="scientific">Vespula vulgaris</name>
    <name type="common">Yellow jacket</name>
    <name type="synonym">Wasp</name>
    <dbReference type="NCBI Taxonomy" id="7454"/>
    <lineage>
        <taxon>Eukaryota</taxon>
        <taxon>Metazoa</taxon>
        <taxon>Ecdysozoa</taxon>
        <taxon>Arthropoda</taxon>
        <taxon>Hexapoda</taxon>
        <taxon>Insecta</taxon>
        <taxon>Pterygota</taxon>
        <taxon>Neoptera</taxon>
        <taxon>Endopterygota</taxon>
        <taxon>Hymenoptera</taxon>
        <taxon>Apocrita</taxon>
        <taxon>Aculeata</taxon>
        <taxon>Vespoidea</taxon>
        <taxon>Vespidae</taxon>
        <taxon>Vespinae</taxon>
        <taxon>Vespula</taxon>
    </lineage>
</organism>
<dbReference type="Gene3D" id="3.30.2010.10">
    <property type="entry name" value="Metalloproteases ('zincins'), catalytic domain"/>
    <property type="match status" value="1"/>
</dbReference>
<dbReference type="Proteomes" id="UP000614350">
    <property type="component" value="Unassembled WGS sequence"/>
</dbReference>